<evidence type="ECO:0000313" key="1">
    <source>
        <dbReference type="EMBL" id="ANZ39123.1"/>
    </source>
</evidence>
<reference evidence="1 2" key="1">
    <citation type="submission" date="2016-07" db="EMBL/GenBank/DDBJ databases">
        <title>Complete genome sequence of the Lentzea guizhouensis DHS C013.</title>
        <authorList>
            <person name="Cao C."/>
        </authorList>
    </citation>
    <scope>NUCLEOTIDE SEQUENCE [LARGE SCALE GENOMIC DNA]</scope>
    <source>
        <strain evidence="1 2">DHS C013</strain>
    </source>
</reference>
<dbReference type="AlphaFoldDB" id="A0A1B2HN23"/>
<proteinExistence type="predicted"/>
<keyword evidence="2" id="KW-1185">Reference proteome</keyword>
<dbReference type="STRING" id="1586287.BBK82_26645"/>
<name>A0A1B2HN23_9PSEU</name>
<sequence>MAWRMRAAIVAGAVLAMWCLRPAQTRSTGLSCGLYFAPSITCRRGCWASQRRVIALWWVLPLSQMTAITGASG</sequence>
<organism evidence="1 2">
    <name type="scientific">Lentzea guizhouensis</name>
    <dbReference type="NCBI Taxonomy" id="1586287"/>
    <lineage>
        <taxon>Bacteria</taxon>
        <taxon>Bacillati</taxon>
        <taxon>Actinomycetota</taxon>
        <taxon>Actinomycetes</taxon>
        <taxon>Pseudonocardiales</taxon>
        <taxon>Pseudonocardiaceae</taxon>
        <taxon>Lentzea</taxon>
    </lineage>
</organism>
<evidence type="ECO:0000313" key="2">
    <source>
        <dbReference type="Proteomes" id="UP000093053"/>
    </source>
</evidence>
<accession>A0A1B2HN23</accession>
<dbReference type="KEGG" id="led:BBK82_26645"/>
<dbReference type="EMBL" id="CP016793">
    <property type="protein sequence ID" value="ANZ39123.1"/>
    <property type="molecule type" value="Genomic_DNA"/>
</dbReference>
<gene>
    <name evidence="1" type="ORF">BBK82_26645</name>
</gene>
<dbReference type="Proteomes" id="UP000093053">
    <property type="component" value="Chromosome"/>
</dbReference>
<protein>
    <submittedName>
        <fullName evidence="1">Uncharacterized protein</fullName>
    </submittedName>
</protein>